<evidence type="ECO:0000313" key="1">
    <source>
        <dbReference type="EMBL" id="KKQ85419.1"/>
    </source>
</evidence>
<gene>
    <name evidence="1" type="ORF">UT08_C0006G0002</name>
</gene>
<dbReference type="EMBL" id="LBVL01000006">
    <property type="protein sequence ID" value="KKQ85419.1"/>
    <property type="molecule type" value="Genomic_DNA"/>
</dbReference>
<sequence length="47" mass="5526">MTDKITFITGHQTSDLLEMSHSSFYKLQKEWKIKLDIVVGKIKLMLE</sequence>
<name>A0A0G0NHN3_9BACT</name>
<comment type="caution">
    <text evidence="1">The sequence shown here is derived from an EMBL/GenBank/DDBJ whole genome shotgun (WGS) entry which is preliminary data.</text>
</comment>
<accession>A0A0G0NHN3</accession>
<protein>
    <submittedName>
        <fullName evidence="1">Uncharacterized protein</fullName>
    </submittedName>
</protein>
<reference evidence="1 2" key="1">
    <citation type="journal article" date="2015" name="Nature">
        <title>rRNA introns, odd ribosomes, and small enigmatic genomes across a large radiation of phyla.</title>
        <authorList>
            <person name="Brown C.T."/>
            <person name="Hug L.A."/>
            <person name="Thomas B.C."/>
            <person name="Sharon I."/>
            <person name="Castelle C.J."/>
            <person name="Singh A."/>
            <person name="Wilkins M.J."/>
            <person name="Williams K.H."/>
            <person name="Banfield J.F."/>
        </authorList>
    </citation>
    <scope>NUCLEOTIDE SEQUENCE [LARGE SCALE GENOMIC DNA]</scope>
</reference>
<organism evidence="1 2">
    <name type="scientific">Candidatus Woesebacteria bacterium GW2011_GWB1_38_8</name>
    <dbReference type="NCBI Taxonomy" id="1618570"/>
    <lineage>
        <taxon>Bacteria</taxon>
        <taxon>Candidatus Woeseibacteriota</taxon>
    </lineage>
</organism>
<dbReference type="Proteomes" id="UP000034081">
    <property type="component" value="Unassembled WGS sequence"/>
</dbReference>
<proteinExistence type="predicted"/>
<dbReference type="AlphaFoldDB" id="A0A0G0NHN3"/>
<evidence type="ECO:0000313" key="2">
    <source>
        <dbReference type="Proteomes" id="UP000034081"/>
    </source>
</evidence>